<feature type="coiled-coil region" evidence="8">
    <location>
        <begin position="218"/>
        <end position="252"/>
    </location>
</feature>
<feature type="transmembrane region" description="Helical" evidence="9">
    <location>
        <begin position="139"/>
        <end position="159"/>
    </location>
</feature>
<name>A0A087B9W1_9BIFI</name>
<dbReference type="PANTHER" id="PTHR11537:SF254">
    <property type="entry name" value="POTASSIUM VOLTAGE-GATED CHANNEL PROTEIN SHAB"/>
    <property type="match status" value="1"/>
</dbReference>
<feature type="domain" description="Potassium channel" evidence="10">
    <location>
        <begin position="131"/>
        <end position="195"/>
    </location>
</feature>
<evidence type="ECO:0000256" key="3">
    <source>
        <dbReference type="ARBA" id="ARBA00022692"/>
    </source>
</evidence>
<evidence type="ECO:0000313" key="11">
    <source>
        <dbReference type="EMBL" id="KFI67811.1"/>
    </source>
</evidence>
<dbReference type="GO" id="GO:0005249">
    <property type="term" value="F:voltage-gated potassium channel activity"/>
    <property type="evidence" value="ECO:0007669"/>
    <property type="project" value="InterPro"/>
</dbReference>
<sequence>MTLKQWNRYTDIPLMVLSGIFLFAYSWTILARTHMWLCDCVIDVIWIAYAIDYVVSLILAPNRKVWFKKNLLLLATIALPMFRPLRLLQLLAMLHMFNHGAGMALRGRLAVYAIGMFVMTIYVGALAEYAAEFGAPDARLTSFGVTVWWAFVTVTTVGYGDLYPVTVSGRIVAVFLMLAGIALIGIVTAIIASWIIDQINNETAEQAHEENALVDVESQVLQAQMRELTHSVNELNNEIAMMKRKRRKHKRNGAAADNYHNEGVRNESDHNAAVHAGPFIMDPPYVMMRSVMSPLIIGAPFRGTRRLAVARFRAARLLAVARPAVRQPPRMLRPIWLLACL</sequence>
<evidence type="ECO:0000256" key="5">
    <source>
        <dbReference type="ARBA" id="ARBA00023065"/>
    </source>
</evidence>
<dbReference type="eggNOG" id="COG1226">
    <property type="taxonomic scope" value="Bacteria"/>
</dbReference>
<dbReference type="GO" id="GO:0008076">
    <property type="term" value="C:voltage-gated potassium channel complex"/>
    <property type="evidence" value="ECO:0007669"/>
    <property type="project" value="InterPro"/>
</dbReference>
<comment type="caution">
    <text evidence="11">The sequence shown here is derived from an EMBL/GenBank/DDBJ whole genome shotgun (WGS) entry which is preliminary data.</text>
</comment>
<dbReference type="Proteomes" id="UP000029052">
    <property type="component" value="Unassembled WGS sequence"/>
</dbReference>
<dbReference type="STRING" id="1692.BMAGN_1518"/>
<dbReference type="Gene3D" id="1.10.287.70">
    <property type="match status" value="1"/>
</dbReference>
<evidence type="ECO:0000256" key="2">
    <source>
        <dbReference type="ARBA" id="ARBA00022448"/>
    </source>
</evidence>
<evidence type="ECO:0000256" key="8">
    <source>
        <dbReference type="SAM" id="Coils"/>
    </source>
</evidence>
<keyword evidence="2" id="KW-0813">Transport</keyword>
<dbReference type="AlphaFoldDB" id="A0A087B9W1"/>
<feature type="transmembrane region" description="Helical" evidence="9">
    <location>
        <begin position="12"/>
        <end position="30"/>
    </location>
</feature>
<organism evidence="11 12">
    <name type="scientific">Bifidobacterium magnum</name>
    <dbReference type="NCBI Taxonomy" id="1692"/>
    <lineage>
        <taxon>Bacteria</taxon>
        <taxon>Bacillati</taxon>
        <taxon>Actinomycetota</taxon>
        <taxon>Actinomycetes</taxon>
        <taxon>Bifidobacteriales</taxon>
        <taxon>Bifidobacteriaceae</taxon>
        <taxon>Bifidobacterium</taxon>
    </lineage>
</organism>
<reference evidence="11 12" key="1">
    <citation type="submission" date="2014-03" db="EMBL/GenBank/DDBJ databases">
        <title>Genomics of Bifidobacteria.</title>
        <authorList>
            <person name="Ventura M."/>
            <person name="Milani C."/>
            <person name="Lugli G.A."/>
        </authorList>
    </citation>
    <scope>NUCLEOTIDE SEQUENCE [LARGE SCALE GENOMIC DNA]</scope>
    <source>
        <strain evidence="11 12">LMG 11591</strain>
    </source>
</reference>
<protein>
    <submittedName>
        <fullName evidence="11">Putative voltage-gated K+ channel</fullName>
    </submittedName>
</protein>
<gene>
    <name evidence="11" type="ORF">BMAGN_1518</name>
</gene>
<evidence type="ECO:0000256" key="9">
    <source>
        <dbReference type="SAM" id="Phobius"/>
    </source>
</evidence>
<dbReference type="SUPFAM" id="SSF81324">
    <property type="entry name" value="Voltage-gated potassium channels"/>
    <property type="match status" value="1"/>
</dbReference>
<evidence type="ECO:0000256" key="4">
    <source>
        <dbReference type="ARBA" id="ARBA00022989"/>
    </source>
</evidence>
<dbReference type="PANTHER" id="PTHR11537">
    <property type="entry name" value="VOLTAGE-GATED POTASSIUM CHANNEL"/>
    <property type="match status" value="1"/>
</dbReference>
<evidence type="ECO:0000256" key="7">
    <source>
        <dbReference type="ARBA" id="ARBA00023303"/>
    </source>
</evidence>
<dbReference type="Gene3D" id="1.20.5.110">
    <property type="match status" value="1"/>
</dbReference>
<evidence type="ECO:0000256" key="1">
    <source>
        <dbReference type="ARBA" id="ARBA00004141"/>
    </source>
</evidence>
<keyword evidence="7 11" id="KW-0407">Ion channel</keyword>
<feature type="transmembrane region" description="Helical" evidence="9">
    <location>
        <begin position="171"/>
        <end position="196"/>
    </location>
</feature>
<dbReference type="Pfam" id="PF07885">
    <property type="entry name" value="Ion_trans_2"/>
    <property type="match status" value="1"/>
</dbReference>
<keyword evidence="12" id="KW-1185">Reference proteome</keyword>
<keyword evidence="3 9" id="KW-0812">Transmembrane</keyword>
<dbReference type="GO" id="GO:0001508">
    <property type="term" value="P:action potential"/>
    <property type="evidence" value="ECO:0007669"/>
    <property type="project" value="TreeGrafter"/>
</dbReference>
<comment type="subcellular location">
    <subcellularLocation>
        <location evidence="1">Membrane</location>
        <topology evidence="1">Multi-pass membrane protein</topology>
    </subcellularLocation>
</comment>
<feature type="transmembrane region" description="Helical" evidence="9">
    <location>
        <begin position="37"/>
        <end position="59"/>
    </location>
</feature>
<keyword evidence="5" id="KW-0406">Ion transport</keyword>
<evidence type="ECO:0000259" key="10">
    <source>
        <dbReference type="Pfam" id="PF07885"/>
    </source>
</evidence>
<dbReference type="InterPro" id="IPR028325">
    <property type="entry name" value="VG_K_chnl"/>
</dbReference>
<dbReference type="EMBL" id="JGZB01000007">
    <property type="protein sequence ID" value="KFI67811.1"/>
    <property type="molecule type" value="Genomic_DNA"/>
</dbReference>
<accession>A0A087B9W1</accession>
<feature type="transmembrane region" description="Helical" evidence="9">
    <location>
        <begin position="109"/>
        <end position="127"/>
    </location>
</feature>
<keyword evidence="8" id="KW-0175">Coiled coil</keyword>
<proteinExistence type="predicted"/>
<keyword evidence="4 9" id="KW-1133">Transmembrane helix</keyword>
<feature type="transmembrane region" description="Helical" evidence="9">
    <location>
        <begin position="71"/>
        <end position="97"/>
    </location>
</feature>
<dbReference type="RefSeq" id="WP_081931574.1">
    <property type="nucleotide sequence ID" value="NZ_JGZB01000007.1"/>
</dbReference>
<evidence type="ECO:0000313" key="12">
    <source>
        <dbReference type="Proteomes" id="UP000029052"/>
    </source>
</evidence>
<dbReference type="InterPro" id="IPR013099">
    <property type="entry name" value="K_chnl_dom"/>
</dbReference>
<evidence type="ECO:0000256" key="6">
    <source>
        <dbReference type="ARBA" id="ARBA00023136"/>
    </source>
</evidence>
<keyword evidence="6 9" id="KW-0472">Membrane</keyword>